<accession>F9UJB7</accession>
<dbReference type="InterPro" id="IPR029063">
    <property type="entry name" value="SAM-dependent_MTases_sf"/>
</dbReference>
<keyword evidence="2 6" id="KW-0489">Methyltransferase</keyword>
<dbReference type="PRINTS" id="PR00506">
    <property type="entry name" value="D21N6MTFRASE"/>
</dbReference>
<sequence>MHKINDLVESYKQKIDEIVKANLNNDQKDLIKDILDTIAKKENVTEELIQNVYQLLIQRVKVGFTFDAAPTSKVDTVAYLQKDEKLSFGESDSNQNTLIIGENYDALKCLLLIEGERERERANAYYDVVYIDPPYNTESSAKDGNNIANDNENVSNNKFIYRDKFSRNGWLNMMNERLQLAKQLLKEDGVIFVSIDDNEQAYLKILMDEIFGEENFIANFIFARMAGPKSNTKLISTNHEYVVCYAKNISLVKINLDERNEEQLAEYKNKDNDPRGPWARRQLLSIQYNENKNFEIEFENKIYKPPIGKSWLYSKEKMITLIKDKRIYSEGKMLREKRFLSETRDGITPISIIYDNKLNNGIDNNWDTCFFDIFSKKYLNTLLIDKEKHGNSQNGTEVLFKILNNRSFNFPKSLTLLSYLINIFANKNARVLDFFAGSGTTGHAVLELNKRDGGNRSFTLVTNNENNIAKDITYERLYRINKGVGTKGENFDWTKNNLTFNSNLSVFDIKHLNIGLKNKNLVTQLLKNVQQMLEDFGVNNKIESIENILSKLRSLKPLNE</sequence>
<evidence type="ECO:0000256" key="2">
    <source>
        <dbReference type="ARBA" id="ARBA00022603"/>
    </source>
</evidence>
<feature type="domain" description="DNA methylase N-4/N-6" evidence="5">
    <location>
        <begin position="127"/>
        <end position="451"/>
    </location>
</feature>
<evidence type="ECO:0000256" key="4">
    <source>
        <dbReference type="ARBA" id="ARBA00022691"/>
    </source>
</evidence>
<organism evidence="6 7">
    <name type="scientific">Mycoplasmopsis columbina SF7</name>
    <dbReference type="NCBI Taxonomy" id="1037410"/>
    <lineage>
        <taxon>Bacteria</taxon>
        <taxon>Bacillati</taxon>
        <taxon>Mycoplasmatota</taxon>
        <taxon>Mycoplasmoidales</taxon>
        <taxon>Metamycoplasmataceae</taxon>
        <taxon>Mycoplasmopsis</taxon>
    </lineage>
</organism>
<dbReference type="InterPro" id="IPR002295">
    <property type="entry name" value="N4/N6-MTase_EcoPI_Mod-like"/>
</dbReference>
<dbReference type="PIRSF" id="PIRSF015855">
    <property type="entry name" value="TypeIII_Mtase_mKpnI"/>
    <property type="match status" value="1"/>
</dbReference>
<evidence type="ECO:0000259" key="5">
    <source>
        <dbReference type="Pfam" id="PF01555"/>
    </source>
</evidence>
<dbReference type="Gene3D" id="3.40.50.150">
    <property type="entry name" value="Vaccinia Virus protein VP39"/>
    <property type="match status" value="1"/>
</dbReference>
<dbReference type="REBASE" id="63975">
    <property type="entry name" value="M3.McoSF7ORF2868P"/>
</dbReference>
<dbReference type="AlphaFoldDB" id="F9UJB7"/>
<dbReference type="Proteomes" id="UP000004978">
    <property type="component" value="Unassembled WGS sequence"/>
</dbReference>
<gene>
    <name evidence="6" type="ORF">MCSF7_02878</name>
</gene>
<dbReference type="SUPFAM" id="SSF53335">
    <property type="entry name" value="S-adenosyl-L-methionine-dependent methyltransferases"/>
    <property type="match status" value="1"/>
</dbReference>
<dbReference type="eggNOG" id="COG2189">
    <property type="taxonomic scope" value="Bacteria"/>
</dbReference>
<keyword evidence="7" id="KW-1185">Reference proteome</keyword>
<dbReference type="GO" id="GO:0032259">
    <property type="term" value="P:methylation"/>
    <property type="evidence" value="ECO:0007669"/>
    <property type="project" value="UniProtKB-KW"/>
</dbReference>
<evidence type="ECO:0000256" key="3">
    <source>
        <dbReference type="ARBA" id="ARBA00022679"/>
    </source>
</evidence>
<keyword evidence="3" id="KW-0808">Transferase</keyword>
<dbReference type="Pfam" id="PF01555">
    <property type="entry name" value="N6_N4_Mtase"/>
    <property type="match status" value="1"/>
</dbReference>
<dbReference type="RefSeq" id="WP_006608383.1">
    <property type="nucleotide sequence ID" value="NZ_AFXA01000005.1"/>
</dbReference>
<proteinExistence type="inferred from homology"/>
<keyword evidence="4" id="KW-0949">S-adenosyl-L-methionine</keyword>
<comment type="similarity">
    <text evidence="1">Belongs to the N(4)/N(6)-methyltransferase family.</text>
</comment>
<reference evidence="6 7" key="1">
    <citation type="journal article" date="2013" name="Genome Announc.">
        <title>Genome Sequence of Mycoplasma columbinum Strain SF7.</title>
        <authorList>
            <person name="Guo Z."/>
            <person name="Xu X."/>
            <person name="Zheng Q."/>
            <person name="Li T."/>
            <person name="Kuang S."/>
            <person name="Zhang Z."/>
            <person name="Chen Y."/>
            <person name="Lu X."/>
            <person name="Zhou R."/>
            <person name="Bi D."/>
            <person name="Jin H."/>
        </authorList>
    </citation>
    <scope>NUCLEOTIDE SEQUENCE [LARGE SCALE GENOMIC DNA]</scope>
    <source>
        <strain evidence="6 7">SF7</strain>
    </source>
</reference>
<comment type="caution">
    <text evidence="6">The sequence shown here is derived from an EMBL/GenBank/DDBJ whole genome shotgun (WGS) entry which is preliminary data.</text>
</comment>
<protein>
    <submittedName>
        <fullName evidence="6">Type III restriction-modification system:methylase</fullName>
    </submittedName>
</protein>
<dbReference type="STRING" id="1037410.MCSF7_02878"/>
<dbReference type="PROSITE" id="PS00092">
    <property type="entry name" value="N6_MTASE"/>
    <property type="match status" value="1"/>
</dbReference>
<dbReference type="GO" id="GO:0008170">
    <property type="term" value="F:N-methyltransferase activity"/>
    <property type="evidence" value="ECO:0007669"/>
    <property type="project" value="InterPro"/>
</dbReference>
<evidence type="ECO:0000256" key="1">
    <source>
        <dbReference type="ARBA" id="ARBA00006594"/>
    </source>
</evidence>
<evidence type="ECO:0000313" key="6">
    <source>
        <dbReference type="EMBL" id="EGV00460.1"/>
    </source>
</evidence>
<dbReference type="GO" id="GO:0003677">
    <property type="term" value="F:DNA binding"/>
    <property type="evidence" value="ECO:0007669"/>
    <property type="project" value="InterPro"/>
</dbReference>
<dbReference type="InterPro" id="IPR002052">
    <property type="entry name" value="DNA_methylase_N6_adenine_CS"/>
</dbReference>
<name>F9UJB7_9BACT</name>
<evidence type="ECO:0000313" key="7">
    <source>
        <dbReference type="Proteomes" id="UP000004978"/>
    </source>
</evidence>
<dbReference type="InterPro" id="IPR002941">
    <property type="entry name" value="DNA_methylase_N4/N6"/>
</dbReference>
<dbReference type="EMBL" id="AFXA01000005">
    <property type="protein sequence ID" value="EGV00460.1"/>
    <property type="molecule type" value="Genomic_DNA"/>
</dbReference>